<keyword evidence="1" id="KW-0479">Metal-binding</keyword>
<dbReference type="STRING" id="768679.TTX_1914"/>
<dbReference type="Pfam" id="PF00498">
    <property type="entry name" value="FHA"/>
    <property type="match status" value="1"/>
</dbReference>
<gene>
    <name evidence="6" type="ordered locus">TTX_1914</name>
</gene>
<dbReference type="EMBL" id="FN869859">
    <property type="protein sequence ID" value="CCC82530.1"/>
    <property type="molecule type" value="Genomic_DNA"/>
</dbReference>
<feature type="domain" description="RanBP2-type" evidence="5">
    <location>
        <begin position="1"/>
        <end position="28"/>
    </location>
</feature>
<evidence type="ECO:0000256" key="1">
    <source>
        <dbReference type="ARBA" id="ARBA00022723"/>
    </source>
</evidence>
<reference evidence="6 7" key="1">
    <citation type="journal article" date="2011" name="PLoS ONE">
        <title>The complete genome sequence of Thermoproteus tenax: a physiologically versatile member of the Crenarchaeota.</title>
        <authorList>
            <person name="Siebers B."/>
            <person name="Zaparty M."/>
            <person name="Raddatz G."/>
            <person name="Tjaden B."/>
            <person name="Albers S.V."/>
            <person name="Bell S.D."/>
            <person name="Blombach F."/>
            <person name="Kletzin A."/>
            <person name="Kyrpides N."/>
            <person name="Lanz C."/>
            <person name="Plagens A."/>
            <person name="Rampp M."/>
            <person name="Rosinus A."/>
            <person name="von Jan M."/>
            <person name="Makarova K.S."/>
            <person name="Klenk H.P."/>
            <person name="Schuster S.C."/>
            <person name="Hensel R."/>
        </authorList>
    </citation>
    <scope>NUCLEOTIDE SEQUENCE [LARGE SCALE GENOMIC DNA]</scope>
    <source>
        <strain evidence="7">ATCC 35583 / DSM 2078 / JCM 9277 / NBRC 100435 / Kra 1</strain>
    </source>
</reference>
<dbReference type="PROSITE" id="PS50199">
    <property type="entry name" value="ZF_RANBP2_2"/>
    <property type="match status" value="1"/>
</dbReference>
<dbReference type="SUPFAM" id="SSF49879">
    <property type="entry name" value="SMAD/FHA domain"/>
    <property type="match status" value="1"/>
</dbReference>
<dbReference type="HOGENOM" id="CLU_1529286_0_0_2"/>
<proteinExistence type="predicted"/>
<dbReference type="Gene3D" id="4.10.1060.10">
    <property type="entry name" value="Zinc finger, RanBP2-type"/>
    <property type="match status" value="1"/>
</dbReference>
<dbReference type="SMART" id="SM00240">
    <property type="entry name" value="FHA"/>
    <property type="match status" value="1"/>
</dbReference>
<dbReference type="Pfam" id="PF00641">
    <property type="entry name" value="Zn_ribbon_RanBP"/>
    <property type="match status" value="1"/>
</dbReference>
<dbReference type="PATRIC" id="fig|768679.9.peg.1940"/>
<dbReference type="GeneID" id="11262799"/>
<dbReference type="eggNOG" id="arCOG05332">
    <property type="taxonomic scope" value="Archaea"/>
</dbReference>
<accession>G4RLT5</accession>
<dbReference type="OrthoDB" id="26617at2157"/>
<evidence type="ECO:0000259" key="4">
    <source>
        <dbReference type="PROSITE" id="PS50006"/>
    </source>
</evidence>
<dbReference type="GO" id="GO:0008270">
    <property type="term" value="F:zinc ion binding"/>
    <property type="evidence" value="ECO:0007669"/>
    <property type="project" value="UniProtKB-KW"/>
</dbReference>
<dbReference type="InterPro" id="IPR000253">
    <property type="entry name" value="FHA_dom"/>
</dbReference>
<organism evidence="6 7">
    <name type="scientific">Thermoproteus tenax (strain ATCC 35583 / DSM 2078 / JCM 9277 / NBRC 100435 / Kra 1)</name>
    <dbReference type="NCBI Taxonomy" id="768679"/>
    <lineage>
        <taxon>Archaea</taxon>
        <taxon>Thermoproteota</taxon>
        <taxon>Thermoprotei</taxon>
        <taxon>Thermoproteales</taxon>
        <taxon>Thermoproteaceae</taxon>
        <taxon>Thermoproteus</taxon>
    </lineage>
</organism>
<dbReference type="PROSITE" id="PS50006">
    <property type="entry name" value="FHA_DOMAIN"/>
    <property type="match status" value="1"/>
</dbReference>
<dbReference type="KEGG" id="ttn:TTX_1914"/>
<dbReference type="InterPro" id="IPR001876">
    <property type="entry name" value="Znf_RanBP2"/>
</dbReference>
<evidence type="ECO:0000313" key="6">
    <source>
        <dbReference type="EMBL" id="CCC82530.1"/>
    </source>
</evidence>
<dbReference type="PaxDb" id="768679-TTX_1914"/>
<feature type="domain" description="FHA" evidence="4">
    <location>
        <begin position="76"/>
        <end position="120"/>
    </location>
</feature>
<keyword evidence="7" id="KW-1185">Reference proteome</keyword>
<dbReference type="AlphaFoldDB" id="G4RLT5"/>
<dbReference type="RefSeq" id="WP_014127783.1">
    <property type="nucleotide sequence ID" value="NC_016070.1"/>
</dbReference>
<name>G4RLT5_THETK</name>
<evidence type="ECO:0000256" key="3">
    <source>
        <dbReference type="ARBA" id="ARBA00022833"/>
    </source>
</evidence>
<keyword evidence="3" id="KW-0862">Zinc</keyword>
<dbReference type="PROSITE" id="PS01358">
    <property type="entry name" value="ZF_RANBP2_1"/>
    <property type="match status" value="1"/>
</dbReference>
<evidence type="ECO:0000259" key="5">
    <source>
        <dbReference type="PROSITE" id="PS50199"/>
    </source>
</evidence>
<evidence type="ECO:0000256" key="2">
    <source>
        <dbReference type="ARBA" id="ARBA00022771"/>
    </source>
</evidence>
<sequence length="150" mass="16322">MPWKCPVCGTENPDELNTCRICGAYRPTATTVNLSQADAKISVAFAALLVEVLDSPVKSLVGLVKRIDLTSKNGIVTVGRSLENDVVILDPSVSRRHLRVIIARDGLIIEDLQSTNGTYLLPKGERINVAKVGREALVKIGESILRFILE</sequence>
<dbReference type="InterPro" id="IPR008984">
    <property type="entry name" value="SMAD_FHA_dom_sf"/>
</dbReference>
<dbReference type="Gene3D" id="2.60.200.20">
    <property type="match status" value="1"/>
</dbReference>
<protein>
    <submittedName>
        <fullName evidence="6">FHA domain containing protein</fullName>
    </submittedName>
</protein>
<evidence type="ECO:0000313" key="7">
    <source>
        <dbReference type="Proteomes" id="UP000002654"/>
    </source>
</evidence>
<keyword evidence="2" id="KW-0863">Zinc-finger</keyword>
<dbReference type="Proteomes" id="UP000002654">
    <property type="component" value="Chromosome"/>
</dbReference>